<protein>
    <submittedName>
        <fullName evidence="1">Uncharacterized protein</fullName>
    </submittedName>
</protein>
<proteinExistence type="predicted"/>
<dbReference type="AlphaFoldDB" id="A0A0A9CXD1"/>
<dbReference type="EMBL" id="GBRH01216891">
    <property type="protein sequence ID" value="JAD81004.1"/>
    <property type="molecule type" value="Transcribed_RNA"/>
</dbReference>
<evidence type="ECO:0000313" key="1">
    <source>
        <dbReference type="EMBL" id="JAD81004.1"/>
    </source>
</evidence>
<reference evidence="1" key="2">
    <citation type="journal article" date="2015" name="Data Brief">
        <title>Shoot transcriptome of the giant reed, Arundo donax.</title>
        <authorList>
            <person name="Barrero R.A."/>
            <person name="Guerrero F.D."/>
            <person name="Moolhuijzen P."/>
            <person name="Goolsby J.A."/>
            <person name="Tidwell J."/>
            <person name="Bellgard S.E."/>
            <person name="Bellgard M.I."/>
        </authorList>
    </citation>
    <scope>NUCLEOTIDE SEQUENCE</scope>
    <source>
        <tissue evidence="1">Shoot tissue taken approximately 20 cm above the soil surface</tissue>
    </source>
</reference>
<organism evidence="1">
    <name type="scientific">Arundo donax</name>
    <name type="common">Giant reed</name>
    <name type="synonym">Donax arundinaceus</name>
    <dbReference type="NCBI Taxonomy" id="35708"/>
    <lineage>
        <taxon>Eukaryota</taxon>
        <taxon>Viridiplantae</taxon>
        <taxon>Streptophyta</taxon>
        <taxon>Embryophyta</taxon>
        <taxon>Tracheophyta</taxon>
        <taxon>Spermatophyta</taxon>
        <taxon>Magnoliopsida</taxon>
        <taxon>Liliopsida</taxon>
        <taxon>Poales</taxon>
        <taxon>Poaceae</taxon>
        <taxon>PACMAD clade</taxon>
        <taxon>Arundinoideae</taxon>
        <taxon>Arundineae</taxon>
        <taxon>Arundo</taxon>
    </lineage>
</organism>
<accession>A0A0A9CXD1</accession>
<reference evidence="1" key="1">
    <citation type="submission" date="2014-09" db="EMBL/GenBank/DDBJ databases">
        <authorList>
            <person name="Magalhaes I.L.F."/>
            <person name="Oliveira U."/>
            <person name="Santos F.R."/>
            <person name="Vidigal T.H.D.A."/>
            <person name="Brescovit A.D."/>
            <person name="Santos A.J."/>
        </authorList>
    </citation>
    <scope>NUCLEOTIDE SEQUENCE</scope>
    <source>
        <tissue evidence="1">Shoot tissue taken approximately 20 cm above the soil surface</tissue>
    </source>
</reference>
<name>A0A0A9CXD1_ARUDO</name>
<sequence length="36" mass="3795">MCCGMGLGLGPPPVQHQHQSASNHVGIRLILARLVC</sequence>